<evidence type="ECO:0000313" key="3">
    <source>
        <dbReference type="Proteomes" id="UP001596492"/>
    </source>
</evidence>
<dbReference type="InterPro" id="IPR029044">
    <property type="entry name" value="Nucleotide-diphossugar_trans"/>
</dbReference>
<keyword evidence="2" id="KW-0328">Glycosyltransferase</keyword>
<dbReference type="RefSeq" id="WP_382166754.1">
    <property type="nucleotide sequence ID" value="NZ_JBHTBR010000004.1"/>
</dbReference>
<dbReference type="EC" id="2.4.-.-" evidence="2"/>
<proteinExistence type="predicted"/>
<organism evidence="2 3">
    <name type="scientific">Hirschia litorea</name>
    <dbReference type="NCBI Taxonomy" id="1199156"/>
    <lineage>
        <taxon>Bacteria</taxon>
        <taxon>Pseudomonadati</taxon>
        <taxon>Pseudomonadota</taxon>
        <taxon>Alphaproteobacteria</taxon>
        <taxon>Hyphomonadales</taxon>
        <taxon>Hyphomonadaceae</taxon>
        <taxon>Hirschia</taxon>
    </lineage>
</organism>
<evidence type="ECO:0000259" key="1">
    <source>
        <dbReference type="Pfam" id="PF00535"/>
    </source>
</evidence>
<reference evidence="3" key="1">
    <citation type="journal article" date="2019" name="Int. J. Syst. Evol. Microbiol.">
        <title>The Global Catalogue of Microorganisms (GCM) 10K type strain sequencing project: providing services to taxonomists for standard genome sequencing and annotation.</title>
        <authorList>
            <consortium name="The Broad Institute Genomics Platform"/>
            <consortium name="The Broad Institute Genome Sequencing Center for Infectious Disease"/>
            <person name="Wu L."/>
            <person name="Ma J."/>
        </authorList>
    </citation>
    <scope>NUCLEOTIDE SEQUENCE [LARGE SCALE GENOMIC DNA]</scope>
    <source>
        <strain evidence="3">CCUG 51308</strain>
    </source>
</reference>
<feature type="domain" description="Glycosyltransferase 2-like" evidence="1">
    <location>
        <begin position="89"/>
        <end position="165"/>
    </location>
</feature>
<dbReference type="Pfam" id="PF00535">
    <property type="entry name" value="Glycos_transf_2"/>
    <property type="match status" value="1"/>
</dbReference>
<keyword evidence="2" id="KW-0808">Transferase</keyword>
<dbReference type="Gene3D" id="3.90.550.10">
    <property type="entry name" value="Spore Coat Polysaccharide Biosynthesis Protein SpsA, Chain A"/>
    <property type="match status" value="1"/>
</dbReference>
<comment type="caution">
    <text evidence="2">The sequence shown here is derived from an EMBL/GenBank/DDBJ whole genome shotgun (WGS) entry which is preliminary data.</text>
</comment>
<dbReference type="Proteomes" id="UP001596492">
    <property type="component" value="Unassembled WGS sequence"/>
</dbReference>
<sequence>MEQHYPSISVVMEWENAKLSDADRSIEMLTKVSTQLAELQQYFTSTPEILILFDAAEIDKNALQDFVDAAWNSDAHVNMRLEAAPDLTYYDQKNFGAKLATNQLLIFIDSDVVPEADWLKQLLTAKRSSNAAIVGGQTYIEPTRLYEKAFALIWFFPLRSNATKTYESERFFANNFAIDRQTFLDHAFPENDLIRGRCYVLAKKMNQLGLGVEICPAARVSHPPPNGGLHFLRRAIVAGHDSKLMADILNENQGHALLRMSASRAKWNLSHAFKNIKSESHNIGLGFGGRLFASTLAITYYGIAAIGELISSFAPKYLRKNLKV</sequence>
<dbReference type="SUPFAM" id="SSF53448">
    <property type="entry name" value="Nucleotide-diphospho-sugar transferases"/>
    <property type="match status" value="1"/>
</dbReference>
<name>A0ABW2IKS2_9PROT</name>
<dbReference type="EMBL" id="JBHTBR010000004">
    <property type="protein sequence ID" value="MFC7291522.1"/>
    <property type="molecule type" value="Genomic_DNA"/>
</dbReference>
<accession>A0ABW2IKS2</accession>
<gene>
    <name evidence="2" type="ORF">ACFQS8_07840</name>
</gene>
<protein>
    <submittedName>
        <fullName evidence="2">Glycosyltransferase</fullName>
        <ecNumber evidence="2">2.4.-.-</ecNumber>
    </submittedName>
</protein>
<dbReference type="GO" id="GO:0016757">
    <property type="term" value="F:glycosyltransferase activity"/>
    <property type="evidence" value="ECO:0007669"/>
    <property type="project" value="UniProtKB-KW"/>
</dbReference>
<evidence type="ECO:0000313" key="2">
    <source>
        <dbReference type="EMBL" id="MFC7291522.1"/>
    </source>
</evidence>
<keyword evidence="3" id="KW-1185">Reference proteome</keyword>
<dbReference type="InterPro" id="IPR001173">
    <property type="entry name" value="Glyco_trans_2-like"/>
</dbReference>